<dbReference type="SMART" id="SM00933">
    <property type="entry name" value="NurA"/>
    <property type="match status" value="1"/>
</dbReference>
<gene>
    <name evidence="2" type="ORF">ENM60_03935</name>
</gene>
<evidence type="ECO:0000259" key="1">
    <source>
        <dbReference type="SMART" id="SM00933"/>
    </source>
</evidence>
<reference evidence="2" key="1">
    <citation type="journal article" date="2020" name="mSystems">
        <title>Genome- and Community-Level Interaction Insights into Carbon Utilization and Element Cycling Functions of Hydrothermarchaeota in Hydrothermal Sediment.</title>
        <authorList>
            <person name="Zhou Z."/>
            <person name="Liu Y."/>
            <person name="Xu W."/>
            <person name="Pan J."/>
            <person name="Luo Z.H."/>
            <person name="Li M."/>
        </authorList>
    </citation>
    <scope>NUCLEOTIDE SEQUENCE [LARGE SCALE GENOMIC DNA]</scope>
    <source>
        <strain evidence="2">SpSt-110</strain>
    </source>
</reference>
<name>A0A7J3XZ06_9CREN</name>
<comment type="caution">
    <text evidence="2">The sequence shown here is derived from an EMBL/GenBank/DDBJ whole genome shotgun (WGS) entry which is preliminary data.</text>
</comment>
<feature type="domain" description="NurA" evidence="1">
    <location>
        <begin position="58"/>
        <end position="350"/>
    </location>
</feature>
<accession>A0A7J3XZ06</accession>
<sequence length="376" mass="41935">MAADIFSKLQEIGRNATRVVRVEESREFAIQGEYARIKEASLEVSELDTSVCRETPVNSTVGVDSSSRVVDTPYMFIAVAAATGVSRIGLRAYDIPSPSSLLSHTNNKYILVIPEVEPFNHQVLDELGVEYKDPSSRPYTPGYNKALALEEHRVNLENMILGEVAKWGEIVLLDGPLFLPSHPVTEARGSSKLINVYKENWEVLMRRRLSIVEKINLSSRVYGVVKRLQYTHILSRDDPFNLGVTNVSDQAYLSILTERIFRGKPSKPIIIGPIHVSSGFNGTSVERTMWYLSIPRRLTGGGLGSFTFYRVEEIGYRNSLEDLQPVIFDSICSGTSLPVSILLADQRVKKLSEALTRQIVLAVGATRESTLQYLTL</sequence>
<dbReference type="InterPro" id="IPR018977">
    <property type="entry name" value="NurA_domain"/>
</dbReference>
<dbReference type="EMBL" id="DRYK01000055">
    <property type="protein sequence ID" value="HHP67922.1"/>
    <property type="molecule type" value="Genomic_DNA"/>
</dbReference>
<protein>
    <submittedName>
        <fullName evidence="2">DNA double-strand break repair nuclease NurA</fullName>
    </submittedName>
</protein>
<dbReference type="AlphaFoldDB" id="A0A7J3XZ06"/>
<organism evidence="2">
    <name type="scientific">Thermogladius calderae</name>
    <dbReference type="NCBI Taxonomy" id="1200300"/>
    <lineage>
        <taxon>Archaea</taxon>
        <taxon>Thermoproteota</taxon>
        <taxon>Thermoprotei</taxon>
        <taxon>Desulfurococcales</taxon>
        <taxon>Desulfurococcaceae</taxon>
        <taxon>Thermogladius</taxon>
    </lineage>
</organism>
<dbReference type="Pfam" id="PF09376">
    <property type="entry name" value="NurA"/>
    <property type="match status" value="1"/>
</dbReference>
<evidence type="ECO:0000313" key="2">
    <source>
        <dbReference type="EMBL" id="HHP67922.1"/>
    </source>
</evidence>
<proteinExistence type="predicted"/>